<sequence>MSTGTKTLRVPAQLRKHVLRTVKPSTKGNRELLAACEAGARELEAQGRNNQNSIDLELTNEALGVLLGMARGWLDSDNGNEIMAAKSMLKFELEYEPDDPREIRHAVKMPNSAAGLFTPPYTTAFKRWSKDIPEPVRTEYRRMSWASNGLSGRITNETLGWFLEKLRHQWDHPTPAVQRAVRKFIKTYTEPYEQTQRLINGYLGTGEDEDQAPEPEPTDEPAAVEPERKRLVIIACGGKKSPAPGAIPADERYTGNYFRACLMAAEVMDGPTMILSAKYGLIPLTEEIPDYNVKMGEHLSVGYAFLFRQAERLGLLDAKVTVLGGQKYVSAVREIWPDAEAPLKGGIGQQLKQLAGIYQGEALEDDEDQEQKSAGPYPYEMKAGQLREVPGLPSRYSNTTKVIWFGGKAGRGHAEPGKWVKVKIIYTGDGRYDLTDLDTGESVMMCTLVTKIHWAPGNSDREFDQWQQKNRPEEVEAKPAAVESAPPGGFEVPPNFLELAAEGNTPQARAYWRRRCEEYRKTGK</sequence>
<gene>
    <name evidence="3" type="ORF">HKX69_05900</name>
</gene>
<proteinExistence type="predicted"/>
<reference evidence="3 4" key="1">
    <citation type="submission" date="2020-05" db="EMBL/GenBank/DDBJ databases">
        <authorList>
            <person name="Li K."/>
        </authorList>
    </citation>
    <scope>NUCLEOTIDE SEQUENCE [LARGE SCALE GENOMIC DNA]</scope>
    <source>
        <strain evidence="4">jing01</strain>
    </source>
</reference>
<feature type="compositionally biased region" description="Low complexity" evidence="1">
    <location>
        <begin position="478"/>
        <end position="487"/>
    </location>
</feature>
<feature type="domain" description="DUF6884" evidence="2">
    <location>
        <begin position="232"/>
        <end position="354"/>
    </location>
</feature>
<dbReference type="InterPro" id="IPR049251">
    <property type="entry name" value="DUF6884"/>
</dbReference>
<dbReference type="AlphaFoldDB" id="A0A6M4PEH1"/>
<feature type="region of interest" description="Disordered" evidence="1">
    <location>
        <begin position="203"/>
        <end position="224"/>
    </location>
</feature>
<dbReference type="Pfam" id="PF21818">
    <property type="entry name" value="DUF6884"/>
    <property type="match status" value="1"/>
</dbReference>
<name>A0A6M4PEH1_9ACTN</name>
<accession>A0A6M4PEH1</accession>
<feature type="region of interest" description="Disordered" evidence="1">
    <location>
        <begin position="462"/>
        <end position="489"/>
    </location>
</feature>
<evidence type="ECO:0000313" key="3">
    <source>
        <dbReference type="EMBL" id="QJS09107.1"/>
    </source>
</evidence>
<evidence type="ECO:0000313" key="4">
    <source>
        <dbReference type="Proteomes" id="UP000502641"/>
    </source>
</evidence>
<feature type="compositionally biased region" description="Acidic residues" evidence="1">
    <location>
        <begin position="206"/>
        <end position="219"/>
    </location>
</feature>
<evidence type="ECO:0000256" key="1">
    <source>
        <dbReference type="SAM" id="MobiDB-lite"/>
    </source>
</evidence>
<dbReference type="Proteomes" id="UP000502641">
    <property type="component" value="Chromosome"/>
</dbReference>
<dbReference type="RefSeq" id="WP_171151274.1">
    <property type="nucleotide sequence ID" value="NZ_CP053189.1"/>
</dbReference>
<keyword evidence="4" id="KW-1185">Reference proteome</keyword>
<protein>
    <recommendedName>
        <fullName evidence="2">DUF6884 domain-containing protein</fullName>
    </recommendedName>
</protein>
<dbReference type="EMBL" id="CP053189">
    <property type="protein sequence ID" value="QJS09107.1"/>
    <property type="molecule type" value="Genomic_DNA"/>
</dbReference>
<organism evidence="3 4">
    <name type="scientific">Streptomyces argyrophylli</name>
    <dbReference type="NCBI Taxonomy" id="2726118"/>
    <lineage>
        <taxon>Bacteria</taxon>
        <taxon>Bacillati</taxon>
        <taxon>Actinomycetota</taxon>
        <taxon>Actinomycetes</taxon>
        <taxon>Kitasatosporales</taxon>
        <taxon>Streptomycetaceae</taxon>
        <taxon>Streptomyces</taxon>
    </lineage>
</organism>
<feature type="compositionally biased region" description="Basic and acidic residues" evidence="1">
    <location>
        <begin position="462"/>
        <end position="477"/>
    </location>
</feature>
<dbReference type="KEGG" id="sarg:HKX69_05900"/>
<evidence type="ECO:0000259" key="2">
    <source>
        <dbReference type="Pfam" id="PF21818"/>
    </source>
</evidence>